<sequence>MSGVQSTLRRACRRCGATCNTRVIVRSDGTLSMDGRHPEREEVGGWYNRSPRKYPLDLVPPRGWCINTGLRQHQRLKNC</sequence>
<dbReference type="Proteomes" id="UP001066276">
    <property type="component" value="Chromosome 7"/>
</dbReference>
<dbReference type="EMBL" id="JANPWB010000011">
    <property type="protein sequence ID" value="KAJ1127522.1"/>
    <property type="molecule type" value="Genomic_DNA"/>
</dbReference>
<comment type="caution">
    <text evidence="1">The sequence shown here is derived from an EMBL/GenBank/DDBJ whole genome shotgun (WGS) entry which is preliminary data.</text>
</comment>
<protein>
    <recommendedName>
        <fullName evidence="3">4Fe-4S Mo/W bis-MGD-type domain-containing protein</fullName>
    </recommendedName>
</protein>
<gene>
    <name evidence="1" type="ORF">NDU88_005921</name>
</gene>
<proteinExistence type="predicted"/>
<reference evidence="1" key="1">
    <citation type="journal article" date="2022" name="bioRxiv">
        <title>Sequencing and chromosome-scale assembly of the giantPleurodeles waltlgenome.</title>
        <authorList>
            <person name="Brown T."/>
            <person name="Elewa A."/>
            <person name="Iarovenko S."/>
            <person name="Subramanian E."/>
            <person name="Araus A.J."/>
            <person name="Petzold A."/>
            <person name="Susuki M."/>
            <person name="Suzuki K.-i.T."/>
            <person name="Hayashi T."/>
            <person name="Toyoda A."/>
            <person name="Oliveira C."/>
            <person name="Osipova E."/>
            <person name="Leigh N.D."/>
            <person name="Simon A."/>
            <person name="Yun M.H."/>
        </authorList>
    </citation>
    <scope>NUCLEOTIDE SEQUENCE</scope>
    <source>
        <strain evidence="1">20211129_DDA</strain>
        <tissue evidence="1">Liver</tissue>
    </source>
</reference>
<evidence type="ECO:0000313" key="2">
    <source>
        <dbReference type="Proteomes" id="UP001066276"/>
    </source>
</evidence>
<evidence type="ECO:0000313" key="1">
    <source>
        <dbReference type="EMBL" id="KAJ1127522.1"/>
    </source>
</evidence>
<dbReference type="AlphaFoldDB" id="A0AAV7PJE5"/>
<accession>A0AAV7PJE5</accession>
<name>A0AAV7PJE5_PLEWA</name>
<evidence type="ECO:0008006" key="3">
    <source>
        <dbReference type="Google" id="ProtNLM"/>
    </source>
</evidence>
<organism evidence="1 2">
    <name type="scientific">Pleurodeles waltl</name>
    <name type="common">Iberian ribbed newt</name>
    <dbReference type="NCBI Taxonomy" id="8319"/>
    <lineage>
        <taxon>Eukaryota</taxon>
        <taxon>Metazoa</taxon>
        <taxon>Chordata</taxon>
        <taxon>Craniata</taxon>
        <taxon>Vertebrata</taxon>
        <taxon>Euteleostomi</taxon>
        <taxon>Amphibia</taxon>
        <taxon>Batrachia</taxon>
        <taxon>Caudata</taxon>
        <taxon>Salamandroidea</taxon>
        <taxon>Salamandridae</taxon>
        <taxon>Pleurodelinae</taxon>
        <taxon>Pleurodeles</taxon>
    </lineage>
</organism>
<keyword evidence="2" id="KW-1185">Reference proteome</keyword>